<dbReference type="InterPro" id="IPR020003">
    <property type="entry name" value="ATPase_a/bsu_AS"/>
</dbReference>
<evidence type="ECO:0000256" key="11">
    <source>
        <dbReference type="HAMAP-Rule" id="MF_01346"/>
    </source>
</evidence>
<gene>
    <name evidence="11" type="primary">atpA</name>
    <name evidence="15" type="ORF">G5B42_08905</name>
</gene>
<dbReference type="PANTHER" id="PTHR48082">
    <property type="entry name" value="ATP SYNTHASE SUBUNIT ALPHA, MITOCHONDRIAL"/>
    <property type="match status" value="1"/>
</dbReference>
<comment type="catalytic activity">
    <reaction evidence="11">
        <text>ATP + H2O + 4 H(+)(in) = ADP + phosphate + 5 H(+)(out)</text>
        <dbReference type="Rhea" id="RHEA:57720"/>
        <dbReference type="ChEBI" id="CHEBI:15377"/>
        <dbReference type="ChEBI" id="CHEBI:15378"/>
        <dbReference type="ChEBI" id="CHEBI:30616"/>
        <dbReference type="ChEBI" id="CHEBI:43474"/>
        <dbReference type="ChEBI" id="CHEBI:456216"/>
        <dbReference type="EC" id="7.1.2.2"/>
    </reaction>
</comment>
<evidence type="ECO:0000256" key="5">
    <source>
        <dbReference type="ARBA" id="ARBA00022840"/>
    </source>
</evidence>
<keyword evidence="4 11" id="KW-0547">Nucleotide-binding</keyword>
<keyword evidence="5 11" id="KW-0067">ATP-binding</keyword>
<evidence type="ECO:0000259" key="14">
    <source>
        <dbReference type="Pfam" id="PF02874"/>
    </source>
</evidence>
<dbReference type="InterPro" id="IPR000194">
    <property type="entry name" value="ATPase_F1/V1/A1_a/bsu_nucl-bd"/>
</dbReference>
<dbReference type="CDD" id="cd01132">
    <property type="entry name" value="F1-ATPase_alpha_CD"/>
    <property type="match status" value="1"/>
</dbReference>
<keyword evidence="9 11" id="KW-0139">CF(1)</keyword>
<evidence type="ECO:0000256" key="7">
    <source>
        <dbReference type="ARBA" id="ARBA00023065"/>
    </source>
</evidence>
<dbReference type="InterPro" id="IPR005294">
    <property type="entry name" value="ATP_synth_F1_asu"/>
</dbReference>
<dbReference type="InterPro" id="IPR036121">
    <property type="entry name" value="ATPase_F1/V1/A1_a/bsu_N_sf"/>
</dbReference>
<feature type="domain" description="ATP synthase alpha subunit C-terminal" evidence="13">
    <location>
        <begin position="406"/>
        <end position="529"/>
    </location>
</feature>
<sequence>MILRTKDRDLDGSVGRQLRRLRRILLEHDLRIEEQGAPSAEWLLNEFKGVVDQYQAGTLIDDIGTVLQYGDGVALITGMYGAHLNEVVKFQNGSYGMVLNLETDQVGAIVFGEGLDIHSGDAVRLLGRTIDVPVGEELIGRVVNPLGEPIDGLGPIHTTKRRPVEAPAPGIAERSPVDTPLQTGIKVIDALIPIGRGQRELIIGDRQTGKTALAIDTILNQKETGVLCVYVAIGQKAATVAQVIETLKEHGAMDYTIVVVASAADTAPVQYLAPYSGCAMAEEFMYQGKDVLIVYDDLSKHAVAYRAMSLLLRRPPGREAYPGDIFYLHARLLERAARLSPEHKGGSLTALPIVETLEGDISAYIPTNIISITDGQIFLDTDLFLAGFRPAVNVGLSVSRVGGDAQIPAMKKLAGPLRLQLAQYRELTSFTQFGAELDQATRDQLAKGERIAAVLKQPRFSPIPVAEQVVTFYMLVNGYFDDMPVERIPWFEAEVHRRIRQNHPDLFAEITTTGHYQEVEDRLRSTLQEIKTELASTKPQAETD</sequence>
<evidence type="ECO:0000313" key="15">
    <source>
        <dbReference type="EMBL" id="MBA2133654.1"/>
    </source>
</evidence>
<feature type="binding site" evidence="11">
    <location>
        <begin position="204"/>
        <end position="211"/>
    </location>
    <ligand>
        <name>ATP</name>
        <dbReference type="ChEBI" id="CHEBI:30616"/>
    </ligand>
</feature>
<keyword evidence="11" id="KW-0375">Hydrogen ion transport</keyword>
<dbReference type="InterPro" id="IPR027417">
    <property type="entry name" value="P-loop_NTPase"/>
</dbReference>
<dbReference type="Proteomes" id="UP000657177">
    <property type="component" value="Unassembled WGS sequence"/>
</dbReference>
<dbReference type="PROSITE" id="PS00152">
    <property type="entry name" value="ATPASE_ALPHA_BETA"/>
    <property type="match status" value="1"/>
</dbReference>
<feature type="domain" description="ATPase F1/V1/A1 complex alpha/beta subunit nucleotide-binding" evidence="12">
    <location>
        <begin position="184"/>
        <end position="399"/>
    </location>
</feature>
<dbReference type="GO" id="GO:0005524">
    <property type="term" value="F:ATP binding"/>
    <property type="evidence" value="ECO:0007669"/>
    <property type="project" value="UniProtKB-UniRule"/>
</dbReference>
<dbReference type="GO" id="GO:0045259">
    <property type="term" value="C:proton-transporting ATP synthase complex"/>
    <property type="evidence" value="ECO:0007669"/>
    <property type="project" value="UniProtKB-KW"/>
</dbReference>
<evidence type="ECO:0000256" key="2">
    <source>
        <dbReference type="ARBA" id="ARBA00008936"/>
    </source>
</evidence>
<dbReference type="HAMAP" id="MF_01346">
    <property type="entry name" value="ATP_synth_alpha_bact"/>
    <property type="match status" value="1"/>
</dbReference>
<dbReference type="SUPFAM" id="SSF50615">
    <property type="entry name" value="N-terminal domain of alpha and beta subunits of F1 ATP synthase"/>
    <property type="match status" value="1"/>
</dbReference>
<comment type="caution">
    <text evidence="15">The sequence shown here is derived from an EMBL/GenBank/DDBJ whole genome shotgun (WGS) entry which is preliminary data.</text>
</comment>
<dbReference type="SUPFAM" id="SSF52540">
    <property type="entry name" value="P-loop containing nucleoside triphosphate hydrolases"/>
    <property type="match status" value="1"/>
</dbReference>
<accession>A0A8J6LME4</accession>
<keyword evidence="7 11" id="KW-0406">Ion transport</keyword>
<keyword evidence="11" id="KW-1003">Cell membrane</keyword>
<dbReference type="Pfam" id="PF02874">
    <property type="entry name" value="ATP-synt_ab_N"/>
    <property type="match status" value="1"/>
</dbReference>
<name>A0A8J6LME4_9FIRM</name>
<evidence type="ECO:0000259" key="13">
    <source>
        <dbReference type="Pfam" id="PF00306"/>
    </source>
</evidence>
<dbReference type="Pfam" id="PF00006">
    <property type="entry name" value="ATP-synt_ab"/>
    <property type="match status" value="1"/>
</dbReference>
<keyword evidence="6 11" id="KW-1278">Translocase</keyword>
<protein>
    <recommendedName>
        <fullName evidence="11">ATP synthase subunit alpha</fullName>
        <ecNumber evidence="11">7.1.2.2</ecNumber>
    </recommendedName>
    <alternativeName>
        <fullName evidence="11">ATP synthase F1 sector subunit alpha</fullName>
    </alternativeName>
    <alternativeName>
        <fullName evidence="11">F-ATPase subunit alpha</fullName>
    </alternativeName>
</protein>
<dbReference type="Gene3D" id="1.20.150.20">
    <property type="entry name" value="ATP synthase alpha/beta chain, C-terminal domain"/>
    <property type="match status" value="1"/>
</dbReference>
<dbReference type="FunFam" id="1.20.150.20:FF:000001">
    <property type="entry name" value="ATP synthase subunit alpha"/>
    <property type="match status" value="1"/>
</dbReference>
<organism evidence="15 16">
    <name type="scientific">Capillibacterium thermochitinicola</name>
    <dbReference type="NCBI Taxonomy" id="2699427"/>
    <lineage>
        <taxon>Bacteria</taxon>
        <taxon>Bacillati</taxon>
        <taxon>Bacillota</taxon>
        <taxon>Capillibacterium</taxon>
    </lineage>
</organism>
<comment type="function">
    <text evidence="11">Produces ATP from ADP in the presence of a proton gradient across the membrane. The alpha chain is a regulatory subunit.</text>
</comment>
<keyword evidence="10 11" id="KW-0066">ATP synthesis</keyword>
<evidence type="ECO:0000313" key="16">
    <source>
        <dbReference type="Proteomes" id="UP000657177"/>
    </source>
</evidence>
<dbReference type="InterPro" id="IPR004100">
    <property type="entry name" value="ATPase_F1/V1/A1_a/bsu_N"/>
</dbReference>
<keyword evidence="3 11" id="KW-0813">Transport</keyword>
<comment type="similarity">
    <text evidence="2 11">Belongs to the ATPase alpha/beta chains family.</text>
</comment>
<dbReference type="CDD" id="cd18116">
    <property type="entry name" value="ATP-synt_F1_alpha_N"/>
    <property type="match status" value="1"/>
</dbReference>
<proteinExistence type="inferred from homology"/>
<evidence type="ECO:0000256" key="10">
    <source>
        <dbReference type="ARBA" id="ARBA00023310"/>
    </source>
</evidence>
<dbReference type="InterPro" id="IPR000793">
    <property type="entry name" value="ATP_synth_asu_C"/>
</dbReference>
<dbReference type="EMBL" id="JAAKDE010000017">
    <property type="protein sequence ID" value="MBA2133654.1"/>
    <property type="molecule type" value="Genomic_DNA"/>
</dbReference>
<dbReference type="FunFam" id="3.40.50.300:FF:000002">
    <property type="entry name" value="ATP synthase subunit alpha"/>
    <property type="match status" value="1"/>
</dbReference>
<dbReference type="GO" id="GO:0005886">
    <property type="term" value="C:plasma membrane"/>
    <property type="evidence" value="ECO:0007669"/>
    <property type="project" value="UniProtKB-SubCell"/>
</dbReference>
<dbReference type="SUPFAM" id="SSF47917">
    <property type="entry name" value="C-terminal domain of alpha and beta subunits of F1 ATP synthase"/>
    <property type="match status" value="1"/>
</dbReference>
<dbReference type="InterPro" id="IPR038376">
    <property type="entry name" value="ATP_synth_asu_C_sf"/>
</dbReference>
<dbReference type="EC" id="7.1.2.2" evidence="11"/>
<dbReference type="Pfam" id="PF00306">
    <property type="entry name" value="ATP-synt_ab_C"/>
    <property type="match status" value="1"/>
</dbReference>
<comment type="subcellular location">
    <subcellularLocation>
        <location evidence="11">Cell membrane</location>
        <topology evidence="11">Peripheral membrane protein</topology>
    </subcellularLocation>
    <subcellularLocation>
        <location evidence="1">Membrane</location>
    </subcellularLocation>
</comment>
<evidence type="ECO:0000256" key="8">
    <source>
        <dbReference type="ARBA" id="ARBA00023136"/>
    </source>
</evidence>
<keyword evidence="8 11" id="KW-0472">Membrane</keyword>
<dbReference type="GO" id="GO:0046933">
    <property type="term" value="F:proton-transporting ATP synthase activity, rotational mechanism"/>
    <property type="evidence" value="ECO:0007669"/>
    <property type="project" value="UniProtKB-UniRule"/>
</dbReference>
<dbReference type="PANTHER" id="PTHR48082:SF2">
    <property type="entry name" value="ATP SYNTHASE SUBUNIT ALPHA, MITOCHONDRIAL"/>
    <property type="match status" value="1"/>
</dbReference>
<dbReference type="NCBIfam" id="TIGR00962">
    <property type="entry name" value="atpA"/>
    <property type="match status" value="1"/>
</dbReference>
<feature type="domain" description="ATPase F1/V1/A1 complex alpha/beta subunit N-terminal" evidence="14">
    <location>
        <begin position="62"/>
        <end position="127"/>
    </location>
</feature>
<dbReference type="CDD" id="cd18113">
    <property type="entry name" value="ATP-synt_F1_alpha_C"/>
    <property type="match status" value="1"/>
</dbReference>
<evidence type="ECO:0000259" key="12">
    <source>
        <dbReference type="Pfam" id="PF00006"/>
    </source>
</evidence>
<dbReference type="GO" id="GO:0043531">
    <property type="term" value="F:ADP binding"/>
    <property type="evidence" value="ECO:0007669"/>
    <property type="project" value="TreeGrafter"/>
</dbReference>
<reference evidence="15" key="1">
    <citation type="submission" date="2020-06" db="EMBL/GenBank/DDBJ databases">
        <title>Novel chitinolytic bacterium.</title>
        <authorList>
            <person name="Ungkulpasvich U."/>
            <person name="Kosugi A."/>
            <person name="Uke A."/>
        </authorList>
    </citation>
    <scope>NUCLEOTIDE SEQUENCE</scope>
    <source>
        <strain evidence="15">UUS1-1</strain>
    </source>
</reference>
<dbReference type="InterPro" id="IPR033732">
    <property type="entry name" value="ATP_synth_F1_a_nt-bd_dom"/>
</dbReference>
<evidence type="ECO:0000256" key="6">
    <source>
        <dbReference type="ARBA" id="ARBA00022967"/>
    </source>
</evidence>
<dbReference type="InterPro" id="IPR023366">
    <property type="entry name" value="ATP_synth_asu-like_sf"/>
</dbReference>
<evidence type="ECO:0000256" key="9">
    <source>
        <dbReference type="ARBA" id="ARBA00023196"/>
    </source>
</evidence>
<feature type="site" description="Required for activity" evidence="11">
    <location>
        <position position="397"/>
    </location>
</feature>
<dbReference type="AlphaFoldDB" id="A0A8J6LME4"/>
<evidence type="ECO:0000256" key="1">
    <source>
        <dbReference type="ARBA" id="ARBA00004370"/>
    </source>
</evidence>
<keyword evidence="16" id="KW-1185">Reference proteome</keyword>
<evidence type="ECO:0000256" key="3">
    <source>
        <dbReference type="ARBA" id="ARBA00022448"/>
    </source>
</evidence>
<evidence type="ECO:0000256" key="4">
    <source>
        <dbReference type="ARBA" id="ARBA00022741"/>
    </source>
</evidence>
<dbReference type="Gene3D" id="2.40.30.20">
    <property type="match status" value="1"/>
</dbReference>
<dbReference type="NCBIfam" id="NF009884">
    <property type="entry name" value="PRK13343.1"/>
    <property type="match status" value="1"/>
</dbReference>
<dbReference type="Gene3D" id="3.40.50.300">
    <property type="entry name" value="P-loop containing nucleotide triphosphate hydrolases"/>
    <property type="match status" value="1"/>
</dbReference>